<dbReference type="SUPFAM" id="SSF50249">
    <property type="entry name" value="Nucleic acid-binding proteins"/>
    <property type="match status" value="1"/>
</dbReference>
<evidence type="ECO:0000256" key="1">
    <source>
        <dbReference type="SAM" id="SignalP"/>
    </source>
</evidence>
<protein>
    <submittedName>
        <fullName evidence="3">Ribonuclease II</fullName>
        <ecNumber evidence="3">3.1.13.1</ecNumber>
    </submittedName>
</protein>
<comment type="caution">
    <text evidence="3">The sequence shown here is derived from an EMBL/GenBank/DDBJ whole genome shotgun (WGS) entry which is preliminary data.</text>
</comment>
<dbReference type="InterPro" id="IPR050180">
    <property type="entry name" value="RNR_Ribonuclease"/>
</dbReference>
<evidence type="ECO:0000313" key="3">
    <source>
        <dbReference type="EMBL" id="KAK1732660.1"/>
    </source>
</evidence>
<keyword evidence="4" id="KW-1185">Reference proteome</keyword>
<keyword evidence="3" id="KW-0378">Hydrolase</keyword>
<name>A0AAD9D4I3_9STRA</name>
<dbReference type="Proteomes" id="UP001224775">
    <property type="component" value="Unassembled WGS sequence"/>
</dbReference>
<dbReference type="EMBL" id="JATAAI010000061">
    <property type="protein sequence ID" value="KAK1732660.1"/>
    <property type="molecule type" value="Genomic_DNA"/>
</dbReference>
<feature type="chain" id="PRO_5042079605" evidence="1">
    <location>
        <begin position="19"/>
        <end position="802"/>
    </location>
</feature>
<dbReference type="InterPro" id="IPR056403">
    <property type="entry name" value="RNase_II_barrel"/>
</dbReference>
<keyword evidence="1" id="KW-0732">Signal</keyword>
<dbReference type="PANTHER" id="PTHR23355:SF42">
    <property type="entry name" value="RIBONUCLEASE II, CHLOROPLASTIC_MITOCHONDRIAL"/>
    <property type="match status" value="1"/>
</dbReference>
<gene>
    <name evidence="3" type="ORF">QTG54_016637</name>
</gene>
<dbReference type="InterPro" id="IPR056404">
    <property type="entry name" value="HTH_RNase_II"/>
</dbReference>
<evidence type="ECO:0000259" key="2">
    <source>
        <dbReference type="SMART" id="SM00955"/>
    </source>
</evidence>
<proteinExistence type="predicted"/>
<dbReference type="SMART" id="SM00955">
    <property type="entry name" value="RNB"/>
    <property type="match status" value="1"/>
</dbReference>
<dbReference type="GO" id="GO:0006402">
    <property type="term" value="P:mRNA catabolic process"/>
    <property type="evidence" value="ECO:0007669"/>
    <property type="project" value="TreeGrafter"/>
</dbReference>
<sequence length="802" mass="87478">MQPTILLLAAAAAGTALAFTTNTPPLLTSLTPTRKSTTRLFGKSSDDNSSILKEGRLVEFTAGSGSGGGNSNKLGAIVGKEGKRNLKILTSTGRTVSVPPRSIKHVVPNGRVDTSDITQIEQHESAAASALSDDMAVGGQNVMEMWELLLEEEDATNSIDLVTISELLLGDSSSISCYATKVLLTEGVASYCFKELGGKLADLPLYEPRQVHIVENMRSRAEIEAKEASKWDELKQRIDDFSSNDDMVMDLKGESEEVQIALQSLESLACLANLSPEEMQREEKAASEAITCAKQFLQNVGRRATPEMARTMLVSLGINGWNKHTNMDLIRLKIPTAFDQYLEDAATEIAMNPPPDLDEDLRMDLTHLPAFAIDDASTKEIDDALSVEILSTDDDEPIHSRLRLWVHIADPSRYISLGSPLDKEARRRGTSIYLPTGTISMFPMSLASGILSLNPGEVTCALSVGMMLDNSGGIDEATPPIITPSLVKTTRLTYDQVDLLLDPFCMVDNEGGSSGVCESVENAIDMSIETAVESLRQLQYISEQRLQWRMDGGSSESISSYELPDMTVKATQSADAIDGWEIDIYAKNVFAANRIVTECALAANEAMALYGMTHGIPLPFRGQEMDEVSDDEINMTPAGPCRSWLAIQKSRPSQISTNPLPHAGLGLGMYVQGSSPVRRYADLALHHQIKSHLRGEKLPFPANDSDDDLGDTAATVIGIARKAALVARQLERPANDYWLKEFLQRKGTETTQVVVLSGDRWKDNVYKLFIPDFGAIFSYTSTTSLANGQQIDMQSRTLSELI</sequence>
<feature type="domain" description="RNB" evidence="2">
    <location>
        <begin position="362"/>
        <end position="695"/>
    </location>
</feature>
<feature type="signal peptide" evidence="1">
    <location>
        <begin position="1"/>
        <end position="18"/>
    </location>
</feature>
<dbReference type="Pfam" id="PF23163">
    <property type="entry name" value="CSD_RNase_II"/>
    <property type="match status" value="1"/>
</dbReference>
<dbReference type="GO" id="GO:0008859">
    <property type="term" value="F:exoribonuclease II activity"/>
    <property type="evidence" value="ECO:0007669"/>
    <property type="project" value="UniProtKB-EC"/>
</dbReference>
<dbReference type="Pfam" id="PF23161">
    <property type="entry name" value="HTH_RNase_II"/>
    <property type="match status" value="1"/>
</dbReference>
<dbReference type="InterPro" id="IPR001900">
    <property type="entry name" value="RNase_II/R"/>
</dbReference>
<dbReference type="PANTHER" id="PTHR23355">
    <property type="entry name" value="RIBONUCLEASE"/>
    <property type="match status" value="1"/>
</dbReference>
<dbReference type="GO" id="GO:0000932">
    <property type="term" value="C:P-body"/>
    <property type="evidence" value="ECO:0007669"/>
    <property type="project" value="TreeGrafter"/>
</dbReference>
<dbReference type="Pfam" id="PF00773">
    <property type="entry name" value="RNB"/>
    <property type="match status" value="1"/>
</dbReference>
<dbReference type="InterPro" id="IPR012340">
    <property type="entry name" value="NA-bd_OB-fold"/>
</dbReference>
<dbReference type="EC" id="3.1.13.1" evidence="3"/>
<dbReference type="GO" id="GO:0003723">
    <property type="term" value="F:RNA binding"/>
    <property type="evidence" value="ECO:0007669"/>
    <property type="project" value="InterPro"/>
</dbReference>
<reference evidence="3" key="1">
    <citation type="submission" date="2023-06" db="EMBL/GenBank/DDBJ databases">
        <title>Survivors Of The Sea: Transcriptome response of Skeletonema marinoi to long-term dormancy.</title>
        <authorList>
            <person name="Pinder M.I.M."/>
            <person name="Kourtchenko O."/>
            <person name="Robertson E.K."/>
            <person name="Larsson T."/>
            <person name="Maumus F."/>
            <person name="Osuna-Cruz C.M."/>
            <person name="Vancaester E."/>
            <person name="Stenow R."/>
            <person name="Vandepoele K."/>
            <person name="Ploug H."/>
            <person name="Bruchert V."/>
            <person name="Godhe A."/>
            <person name="Topel M."/>
        </authorList>
    </citation>
    <scope>NUCLEOTIDE SEQUENCE</scope>
    <source>
        <strain evidence="3">R05AC</strain>
    </source>
</reference>
<organism evidence="3 4">
    <name type="scientific">Skeletonema marinoi</name>
    <dbReference type="NCBI Taxonomy" id="267567"/>
    <lineage>
        <taxon>Eukaryota</taxon>
        <taxon>Sar</taxon>
        <taxon>Stramenopiles</taxon>
        <taxon>Ochrophyta</taxon>
        <taxon>Bacillariophyta</taxon>
        <taxon>Coscinodiscophyceae</taxon>
        <taxon>Thalassiosirophycidae</taxon>
        <taxon>Thalassiosirales</taxon>
        <taxon>Skeletonemataceae</taxon>
        <taxon>Skeletonema</taxon>
        <taxon>Skeletonema marinoi-dohrnii complex</taxon>
    </lineage>
</organism>
<evidence type="ECO:0000313" key="4">
    <source>
        <dbReference type="Proteomes" id="UP001224775"/>
    </source>
</evidence>
<accession>A0AAD9D4I3</accession>
<dbReference type="AlphaFoldDB" id="A0AAD9D4I3"/>